<evidence type="ECO:0000256" key="7">
    <source>
        <dbReference type="ARBA" id="ARBA00022605"/>
    </source>
</evidence>
<evidence type="ECO:0000256" key="6">
    <source>
        <dbReference type="ARBA" id="ARBA00022576"/>
    </source>
</evidence>
<dbReference type="NCBIfam" id="NF005146">
    <property type="entry name" value="PRK06606.1"/>
    <property type="match status" value="1"/>
</dbReference>
<dbReference type="CDD" id="cd01557">
    <property type="entry name" value="BCAT_beta_family"/>
    <property type="match status" value="1"/>
</dbReference>
<evidence type="ECO:0000256" key="10">
    <source>
        <dbReference type="ARBA" id="ARBA00023304"/>
    </source>
</evidence>
<name>D9SVF5_CLOC7</name>
<dbReference type="Proteomes" id="UP000002730">
    <property type="component" value="Chromosome"/>
</dbReference>
<dbReference type="InterPro" id="IPR050571">
    <property type="entry name" value="Class-IV_PLP-Dep_Aminotrnsfr"/>
</dbReference>
<dbReference type="InterPro" id="IPR001544">
    <property type="entry name" value="Aminotrans_IV"/>
</dbReference>
<dbReference type="EC" id="2.6.1.42" evidence="14"/>
<dbReference type="RefSeq" id="WP_010076057.1">
    <property type="nucleotide sequence ID" value="NC_014393.1"/>
</dbReference>
<dbReference type="PANTHER" id="PTHR42743">
    <property type="entry name" value="AMINO-ACID AMINOTRANSFERASE"/>
    <property type="match status" value="1"/>
</dbReference>
<keyword evidence="6 14" id="KW-0032">Aminotransferase</keyword>
<dbReference type="KEGG" id="ccb:Clocel_1326"/>
<comment type="pathway">
    <text evidence="3 14">Amino-acid biosynthesis; L-valine biosynthesis; L-valine from pyruvate: step 4/4.</text>
</comment>
<evidence type="ECO:0000256" key="8">
    <source>
        <dbReference type="ARBA" id="ARBA00022679"/>
    </source>
</evidence>
<proteinExistence type="inferred from homology"/>
<comment type="pathway">
    <text evidence="2 14">Amino-acid biosynthesis; L-isoleucine biosynthesis; L-isoleucine from 2-oxobutanoate: step 4/4.</text>
</comment>
<dbReference type="UniPathway" id="UPA00049">
    <property type="reaction ID" value="UER00062"/>
</dbReference>
<evidence type="ECO:0000256" key="14">
    <source>
        <dbReference type="RuleBase" id="RU364094"/>
    </source>
</evidence>
<dbReference type="InterPro" id="IPR036038">
    <property type="entry name" value="Aminotransferase-like"/>
</dbReference>
<keyword evidence="16" id="KW-1185">Reference proteome</keyword>
<comment type="pathway">
    <text evidence="4 14">Amino-acid biosynthesis; L-leucine biosynthesis; L-leucine from 3-methyl-2-oxobutanoate: step 4/4.</text>
</comment>
<dbReference type="FunFam" id="3.20.10.10:FF:000002">
    <property type="entry name" value="D-alanine aminotransferase"/>
    <property type="match status" value="1"/>
</dbReference>
<comment type="catalytic activity">
    <reaction evidence="11 14">
        <text>L-valine + 2-oxoglutarate = 3-methyl-2-oxobutanoate + L-glutamate</text>
        <dbReference type="Rhea" id="RHEA:24813"/>
        <dbReference type="ChEBI" id="CHEBI:11851"/>
        <dbReference type="ChEBI" id="CHEBI:16810"/>
        <dbReference type="ChEBI" id="CHEBI:29985"/>
        <dbReference type="ChEBI" id="CHEBI:57762"/>
        <dbReference type="EC" id="2.6.1.42"/>
    </reaction>
</comment>
<dbReference type="EMBL" id="CP002160">
    <property type="protein sequence ID" value="ADL51079.1"/>
    <property type="molecule type" value="Genomic_DNA"/>
</dbReference>
<dbReference type="Gene3D" id="3.20.10.10">
    <property type="entry name" value="D-amino Acid Aminotransferase, subunit A, domain 2"/>
    <property type="match status" value="1"/>
</dbReference>
<keyword evidence="8 14" id="KW-0808">Transferase</keyword>
<keyword evidence="10 14" id="KW-0100">Branched-chain amino acid biosynthesis</keyword>
<evidence type="ECO:0000256" key="13">
    <source>
        <dbReference type="ARBA" id="ARBA00049229"/>
    </source>
</evidence>
<comment type="function">
    <text evidence="14">Acts on leucine, isoleucine and valine.</text>
</comment>
<dbReference type="HOGENOM" id="CLU_020844_3_1_9"/>
<dbReference type="STRING" id="573061.Clocel_1326"/>
<dbReference type="UniPathway" id="UPA00048">
    <property type="reaction ID" value="UER00073"/>
</dbReference>
<dbReference type="OrthoDB" id="9805628at2"/>
<dbReference type="Gene3D" id="3.30.470.10">
    <property type="match status" value="1"/>
</dbReference>
<dbReference type="GO" id="GO:0052656">
    <property type="term" value="F:L-isoleucine-2-oxoglutarate transaminase activity"/>
    <property type="evidence" value="ECO:0007669"/>
    <property type="project" value="RHEA"/>
</dbReference>
<evidence type="ECO:0000256" key="4">
    <source>
        <dbReference type="ARBA" id="ARBA00005072"/>
    </source>
</evidence>
<evidence type="ECO:0000313" key="16">
    <source>
        <dbReference type="Proteomes" id="UP000002730"/>
    </source>
</evidence>
<evidence type="ECO:0000256" key="11">
    <source>
        <dbReference type="ARBA" id="ARBA00048212"/>
    </source>
</evidence>
<dbReference type="InterPro" id="IPR043131">
    <property type="entry name" value="BCAT-like_N"/>
</dbReference>
<dbReference type="GO" id="GO:0009098">
    <property type="term" value="P:L-leucine biosynthetic process"/>
    <property type="evidence" value="ECO:0007669"/>
    <property type="project" value="UniProtKB-UniPathway"/>
</dbReference>
<dbReference type="GO" id="GO:0052654">
    <property type="term" value="F:L-leucine-2-oxoglutarate transaminase activity"/>
    <property type="evidence" value="ECO:0007669"/>
    <property type="project" value="RHEA"/>
</dbReference>
<comment type="similarity">
    <text evidence="5 14">Belongs to the class-IV pyridoxal-phosphate-dependent aminotransferase family.</text>
</comment>
<reference evidence="15 16" key="1">
    <citation type="submission" date="2010-08" db="EMBL/GenBank/DDBJ databases">
        <title>Complete sequence of Clostridium cellulovorans 743B.</title>
        <authorList>
            <consortium name="US DOE Joint Genome Institute"/>
            <person name="Lucas S."/>
            <person name="Copeland A."/>
            <person name="Lapidus A."/>
            <person name="Cheng J.-F."/>
            <person name="Bruce D."/>
            <person name="Goodwin L."/>
            <person name="Pitluck S."/>
            <person name="Chertkov O."/>
            <person name="Detter J.C."/>
            <person name="Han C."/>
            <person name="Tapia R."/>
            <person name="Land M."/>
            <person name="Hauser L."/>
            <person name="Chang Y.-J."/>
            <person name="Jeffries C."/>
            <person name="Kyrpides N."/>
            <person name="Ivanova N."/>
            <person name="Mikhailova N."/>
            <person name="Hemme C.L."/>
            <person name="Woyke T."/>
        </authorList>
    </citation>
    <scope>NUCLEOTIDE SEQUENCE [LARGE SCALE GENOMIC DNA]</scope>
    <source>
        <strain evidence="16">ATCC 35296 / DSM 3052 / OCM 3 / 743B</strain>
    </source>
</reference>
<dbReference type="InterPro" id="IPR005785">
    <property type="entry name" value="B_amino_transI"/>
</dbReference>
<evidence type="ECO:0000256" key="9">
    <source>
        <dbReference type="ARBA" id="ARBA00022898"/>
    </source>
</evidence>
<protein>
    <recommendedName>
        <fullName evidence="14">Branched-chain-amino-acid aminotransferase</fullName>
        <shortName evidence="14">BCAT</shortName>
        <ecNumber evidence="14">2.6.1.42</ecNumber>
    </recommendedName>
</protein>
<organism evidence="15 16">
    <name type="scientific">Clostridium cellulovorans (strain ATCC 35296 / DSM 3052 / OCM 3 / 743B)</name>
    <dbReference type="NCBI Taxonomy" id="573061"/>
    <lineage>
        <taxon>Bacteria</taxon>
        <taxon>Bacillati</taxon>
        <taxon>Bacillota</taxon>
        <taxon>Clostridia</taxon>
        <taxon>Eubacteriales</taxon>
        <taxon>Clostridiaceae</taxon>
        <taxon>Clostridium</taxon>
    </lineage>
</organism>
<evidence type="ECO:0000256" key="5">
    <source>
        <dbReference type="ARBA" id="ARBA00009320"/>
    </source>
</evidence>
<dbReference type="GO" id="GO:0009097">
    <property type="term" value="P:isoleucine biosynthetic process"/>
    <property type="evidence" value="ECO:0007669"/>
    <property type="project" value="UniProtKB-UniPathway"/>
</dbReference>
<evidence type="ECO:0000256" key="2">
    <source>
        <dbReference type="ARBA" id="ARBA00004824"/>
    </source>
</evidence>
<dbReference type="AlphaFoldDB" id="D9SVF5"/>
<evidence type="ECO:0000256" key="3">
    <source>
        <dbReference type="ARBA" id="ARBA00004931"/>
    </source>
</evidence>
<dbReference type="Pfam" id="PF01063">
    <property type="entry name" value="Aminotran_4"/>
    <property type="match status" value="1"/>
</dbReference>
<dbReference type="InterPro" id="IPR043132">
    <property type="entry name" value="BCAT-like_C"/>
</dbReference>
<dbReference type="GO" id="GO:0052655">
    <property type="term" value="F:L-valine-2-oxoglutarate transaminase activity"/>
    <property type="evidence" value="ECO:0007669"/>
    <property type="project" value="RHEA"/>
</dbReference>
<dbReference type="NCBIfam" id="TIGR01122">
    <property type="entry name" value="ilvE_I"/>
    <property type="match status" value="1"/>
</dbReference>
<evidence type="ECO:0000313" key="15">
    <source>
        <dbReference type="EMBL" id="ADL51079.1"/>
    </source>
</evidence>
<accession>D9SVF5</accession>
<keyword evidence="7 14" id="KW-0028">Amino-acid biosynthesis</keyword>
<dbReference type="InterPro" id="IPR033939">
    <property type="entry name" value="BCAT_family"/>
</dbReference>
<comment type="cofactor">
    <cofactor evidence="1 14">
        <name>pyridoxal 5'-phosphate</name>
        <dbReference type="ChEBI" id="CHEBI:597326"/>
    </cofactor>
</comment>
<comment type="catalytic activity">
    <reaction evidence="12 14">
        <text>L-isoleucine + 2-oxoglutarate = (S)-3-methyl-2-oxopentanoate + L-glutamate</text>
        <dbReference type="Rhea" id="RHEA:24801"/>
        <dbReference type="ChEBI" id="CHEBI:16810"/>
        <dbReference type="ChEBI" id="CHEBI:29985"/>
        <dbReference type="ChEBI" id="CHEBI:35146"/>
        <dbReference type="ChEBI" id="CHEBI:58045"/>
        <dbReference type="EC" id="2.6.1.42"/>
    </reaction>
</comment>
<dbReference type="eggNOG" id="COG0115">
    <property type="taxonomic scope" value="Bacteria"/>
</dbReference>
<evidence type="ECO:0000256" key="12">
    <source>
        <dbReference type="ARBA" id="ARBA00048798"/>
    </source>
</evidence>
<evidence type="ECO:0000256" key="1">
    <source>
        <dbReference type="ARBA" id="ARBA00001933"/>
    </source>
</evidence>
<comment type="catalytic activity">
    <reaction evidence="13 14">
        <text>L-leucine + 2-oxoglutarate = 4-methyl-2-oxopentanoate + L-glutamate</text>
        <dbReference type="Rhea" id="RHEA:18321"/>
        <dbReference type="ChEBI" id="CHEBI:16810"/>
        <dbReference type="ChEBI" id="CHEBI:17865"/>
        <dbReference type="ChEBI" id="CHEBI:29985"/>
        <dbReference type="ChEBI" id="CHEBI:57427"/>
        <dbReference type="EC" id="2.6.1.42"/>
    </reaction>
</comment>
<dbReference type="UniPathway" id="UPA00047">
    <property type="reaction ID" value="UER00058"/>
</dbReference>
<dbReference type="PANTHER" id="PTHR42743:SF4">
    <property type="entry name" value="BRANCHED-CHAIN-AMINO-ACID AMINOTRANSFERASE-RELATED"/>
    <property type="match status" value="1"/>
</dbReference>
<keyword evidence="9 14" id="KW-0663">Pyridoxal phosphate</keyword>
<dbReference type="GO" id="GO:0009099">
    <property type="term" value="P:L-valine biosynthetic process"/>
    <property type="evidence" value="ECO:0007669"/>
    <property type="project" value="UniProtKB-UniPathway"/>
</dbReference>
<gene>
    <name evidence="14" type="primary">ilvE</name>
    <name evidence="15" type="ordered locus">Clocel_1326</name>
</gene>
<dbReference type="SUPFAM" id="SSF56752">
    <property type="entry name" value="D-aminoacid aminotransferase-like PLP-dependent enzymes"/>
    <property type="match status" value="1"/>
</dbReference>
<sequence>MSTIAFYEGKFVDENDINISVRSKAFNYGLGCFEGIRGYYNKEEDQVYIFKLREHYKRFLQSCKTLNIQLPYTLDELCDATVELVKRNNFKCNVYLRPLGYKDSNKLSPSLVDNSCDRLVIYAMELNSYAGKETLDTMVSSWTRVHDNMIPPRAKTTAAYLNSALANLEAVQNGFDEAIFLTSEGYVSEGPGENIFLVRDGKVITPAASESLLEGITRALVIELAKNAGIEVVERRVSRTELYCADEVFFSGTAMEITPVVSVDRKPVGDGKVGPIYWKIKEQFNGLTIGKNPKYVDSCTKVY</sequence>